<organism evidence="1 2">
    <name type="scientific">Vibrio campbellii (strain ATCC BAA-1116)</name>
    <dbReference type="NCBI Taxonomy" id="2902295"/>
    <lineage>
        <taxon>Bacteria</taxon>
        <taxon>Pseudomonadati</taxon>
        <taxon>Pseudomonadota</taxon>
        <taxon>Gammaproteobacteria</taxon>
        <taxon>Vibrionales</taxon>
        <taxon>Vibrionaceae</taxon>
        <taxon>Vibrio</taxon>
    </lineage>
</organism>
<dbReference type="PATRIC" id="fig|338187.36.peg.4062"/>
<dbReference type="EMBL" id="CP000790">
    <property type="protein sequence ID" value="ABU73083.1"/>
    <property type="molecule type" value="Genomic_DNA"/>
</dbReference>
<accession>A7N6A0</accession>
<proteinExistence type="predicted"/>
<evidence type="ECO:0000313" key="2">
    <source>
        <dbReference type="Proteomes" id="UP000008152"/>
    </source>
</evidence>
<dbReference type="KEGG" id="vha:VIBHAR_05177"/>
<gene>
    <name evidence="1" type="ordered locus">VIBHAR_05177</name>
</gene>
<sequence length="35" mass="3793">MLVVGSPQALSPSWVYSVILVTKQFLPVNSMGVML</sequence>
<reference evidence="1 2" key="1">
    <citation type="submission" date="2007-08" db="EMBL/GenBank/DDBJ databases">
        <authorList>
            <consortium name="The Vibrio harveyi Genome Sequencing Project"/>
            <person name="Bassler B."/>
            <person name="Clifton S.W."/>
            <person name="Fulton L."/>
            <person name="Delehaunty K."/>
            <person name="Fronick C."/>
            <person name="Harrison M."/>
            <person name="Markivic C."/>
            <person name="Fulton R."/>
            <person name="Tin-Wollam A.-M."/>
            <person name="Shah N."/>
            <person name="Pepin K."/>
            <person name="Nash W."/>
            <person name="Thiruvilangam P."/>
            <person name="Bhonagiri V."/>
            <person name="Waters C."/>
            <person name="Tu K.C."/>
            <person name="Irgon J."/>
            <person name="Wilson R.K."/>
        </authorList>
    </citation>
    <scope>NUCLEOTIDE SEQUENCE [LARGE SCALE GENOMIC DNA]</scope>
    <source>
        <strain evidence="2">ATCC BAA-1116 / BB120</strain>
    </source>
</reference>
<dbReference type="Proteomes" id="UP000008152">
    <property type="component" value="Chromosome II"/>
</dbReference>
<protein>
    <submittedName>
        <fullName evidence="1">Uncharacterized protein</fullName>
    </submittedName>
</protein>
<dbReference type="AlphaFoldDB" id="A7N6A0"/>
<evidence type="ECO:0000313" key="1">
    <source>
        <dbReference type="EMBL" id="ABU73083.1"/>
    </source>
</evidence>
<name>A7N6A0_VIBC1</name>